<keyword evidence="2" id="KW-1185">Reference proteome</keyword>
<evidence type="ECO:0000313" key="2">
    <source>
        <dbReference type="Proteomes" id="UP001079430"/>
    </source>
</evidence>
<accession>A0ABT4KKS2</accession>
<name>A0ABT4KKS2_9HYPH</name>
<comment type="caution">
    <text evidence="1">The sequence shown here is derived from an EMBL/GenBank/DDBJ whole genome shotgun (WGS) entry which is preliminary data.</text>
</comment>
<evidence type="ECO:0000313" key="1">
    <source>
        <dbReference type="EMBL" id="MCZ4092385.1"/>
    </source>
</evidence>
<dbReference type="EMBL" id="JAPVOI010000004">
    <property type="protein sequence ID" value="MCZ4092385.1"/>
    <property type="molecule type" value="Genomic_DNA"/>
</dbReference>
<gene>
    <name evidence="1" type="ORF">O3W52_20635</name>
</gene>
<sequence length="143" mass="16627">MPDSPKPKYQWRKTWPDAPKHFSGYDGSRHIASIHWHHLGWWNWYMCWNHAKNSNRWQRPNGQAESARAAALAAEACYDAILRCKWPGMVPEDLQCMLDHEKWREGYRKLWEEALAEQGCDPDGRPWGNVDAVGDHEGTTGRA</sequence>
<reference evidence="1" key="1">
    <citation type="submission" date="2022-10" db="EMBL/GenBank/DDBJ databases">
        <title>Whole genome sequencing of three plant growth promoting bacteria isolated from Vachellia tortilis subsp. raddiana in Morocco.</title>
        <authorList>
            <person name="Hnini M."/>
            <person name="Zouagui R."/>
            <person name="Zouagui H."/>
            <person name="Chemao Elfihri M.-W."/>
            <person name="Ibrahimi A."/>
            <person name="Sbabou L."/>
            <person name="Aurag J."/>
        </authorList>
    </citation>
    <scope>NUCLEOTIDE SEQUENCE</scope>
    <source>
        <strain evidence="1">LMR678</strain>
    </source>
</reference>
<protein>
    <submittedName>
        <fullName evidence="1">Uncharacterized protein</fullName>
    </submittedName>
</protein>
<dbReference type="RefSeq" id="WP_269282721.1">
    <property type="nucleotide sequence ID" value="NZ_JAPVOI010000004.1"/>
</dbReference>
<organism evidence="1 2">
    <name type="scientific">Sinorhizobium psoraleae</name>
    <dbReference type="NCBI Taxonomy" id="520838"/>
    <lineage>
        <taxon>Bacteria</taxon>
        <taxon>Pseudomonadati</taxon>
        <taxon>Pseudomonadota</taxon>
        <taxon>Alphaproteobacteria</taxon>
        <taxon>Hyphomicrobiales</taxon>
        <taxon>Rhizobiaceae</taxon>
        <taxon>Sinorhizobium/Ensifer group</taxon>
        <taxon>Sinorhizobium</taxon>
    </lineage>
</organism>
<dbReference type="Proteomes" id="UP001079430">
    <property type="component" value="Unassembled WGS sequence"/>
</dbReference>
<proteinExistence type="predicted"/>